<dbReference type="SUPFAM" id="SSF55821">
    <property type="entry name" value="YrdC/RibB"/>
    <property type="match status" value="1"/>
</dbReference>
<keyword evidence="10" id="KW-0067">ATP-binding</keyword>
<evidence type="ECO:0000256" key="11">
    <source>
        <dbReference type="ARBA" id="ARBA00029774"/>
    </source>
</evidence>
<dbReference type="Proteomes" id="UP000837801">
    <property type="component" value="Unassembled WGS sequence"/>
</dbReference>
<comment type="caution">
    <text evidence="16">The sequence shown here is derived from an EMBL/GenBank/DDBJ whole genome shotgun (WGS) entry which is preliminary data.</text>
</comment>
<dbReference type="Gene3D" id="3.40.50.11030">
    <property type="entry name" value="Threonylcarbamoyl-AMP synthase, C-terminal domain"/>
    <property type="match status" value="1"/>
</dbReference>
<dbReference type="AlphaFoldDB" id="A0A9P0QKI3"/>
<evidence type="ECO:0000313" key="16">
    <source>
        <dbReference type="EMBL" id="CAH2350315.1"/>
    </source>
</evidence>
<dbReference type="PANTHER" id="PTHR17490:SF16">
    <property type="entry name" value="THREONYLCARBAMOYL-AMP SYNTHASE"/>
    <property type="match status" value="1"/>
</dbReference>
<evidence type="ECO:0000256" key="2">
    <source>
        <dbReference type="ARBA" id="ARBA00007663"/>
    </source>
</evidence>
<dbReference type="Pfam" id="PF03481">
    <property type="entry name" value="Sua5_C"/>
    <property type="match status" value="1"/>
</dbReference>
<dbReference type="GO" id="GO:0002949">
    <property type="term" value="P:tRNA threonylcarbamoyladenosine modification"/>
    <property type="evidence" value="ECO:0007669"/>
    <property type="project" value="UniProtKB-ARBA"/>
</dbReference>
<evidence type="ECO:0000256" key="1">
    <source>
        <dbReference type="ARBA" id="ARBA00004496"/>
    </source>
</evidence>
<dbReference type="Pfam" id="PF01300">
    <property type="entry name" value="Sua5_yciO_yrdC"/>
    <property type="match status" value="1"/>
</dbReference>
<keyword evidence="14" id="KW-0732">Signal</keyword>
<evidence type="ECO:0000256" key="10">
    <source>
        <dbReference type="ARBA" id="ARBA00022840"/>
    </source>
</evidence>
<dbReference type="EC" id="2.7.7.87" evidence="3"/>
<dbReference type="GO" id="GO:0061710">
    <property type="term" value="F:L-threonylcarbamoyladenylate synthase"/>
    <property type="evidence" value="ECO:0007669"/>
    <property type="project" value="UniProtKB-EC"/>
</dbReference>
<keyword evidence="5" id="KW-0963">Cytoplasm</keyword>
<dbReference type="PANTHER" id="PTHR17490">
    <property type="entry name" value="SUA5"/>
    <property type="match status" value="1"/>
</dbReference>
<comment type="catalytic activity">
    <reaction evidence="12">
        <text>L-threonine + hydrogencarbonate + ATP = L-threonylcarbamoyladenylate + diphosphate + H2O</text>
        <dbReference type="Rhea" id="RHEA:36407"/>
        <dbReference type="ChEBI" id="CHEBI:15377"/>
        <dbReference type="ChEBI" id="CHEBI:17544"/>
        <dbReference type="ChEBI" id="CHEBI:30616"/>
        <dbReference type="ChEBI" id="CHEBI:33019"/>
        <dbReference type="ChEBI" id="CHEBI:57926"/>
        <dbReference type="ChEBI" id="CHEBI:73682"/>
        <dbReference type="EC" id="2.7.7.87"/>
    </reaction>
</comment>
<evidence type="ECO:0000256" key="12">
    <source>
        <dbReference type="ARBA" id="ARBA00048366"/>
    </source>
</evidence>
<dbReference type="GO" id="GO:0000049">
    <property type="term" value="F:tRNA binding"/>
    <property type="evidence" value="ECO:0007669"/>
    <property type="project" value="TreeGrafter"/>
</dbReference>
<feature type="chain" id="PRO_5040242525" description="Threonylcarbamoyl-AMP synthase" evidence="14">
    <location>
        <begin position="20"/>
        <end position="439"/>
    </location>
</feature>
<comment type="similarity">
    <text evidence="2">Belongs to the SUA5 family.</text>
</comment>
<dbReference type="GO" id="GO:0006450">
    <property type="term" value="P:regulation of translational fidelity"/>
    <property type="evidence" value="ECO:0007669"/>
    <property type="project" value="TreeGrafter"/>
</dbReference>
<evidence type="ECO:0000256" key="7">
    <source>
        <dbReference type="ARBA" id="ARBA00022694"/>
    </source>
</evidence>
<comment type="function">
    <text evidence="13">Required for the formation of a threonylcarbamoyl group on adenosine at position 37 (t(6)A37) in tRNAs that read codons beginning with adenine. Likely catalyzes the conversion of L-threonine, HCO(3)(-)/CO(2) and ATP to give threonylcarbamoyl-AMP (TC-AMP) as the acyladenylate intermediate, with the release of diphosphate. Required for normal translation, by ensuring translation fidelity at the level of codon recognition, appropriate translation initiation selection and maintenance of reading frame. Also involved in telomere replication. Binds to single-stranded telomeric (ssTG) DNA and positively regulates telomere length.</text>
</comment>
<keyword evidence="8" id="KW-0548">Nucleotidyltransferase</keyword>
<feature type="signal peptide" evidence="14">
    <location>
        <begin position="1"/>
        <end position="19"/>
    </location>
</feature>
<keyword evidence="9" id="KW-0547">Nucleotide-binding</keyword>
<dbReference type="GO" id="GO:0003725">
    <property type="term" value="F:double-stranded RNA binding"/>
    <property type="evidence" value="ECO:0007669"/>
    <property type="project" value="InterPro"/>
</dbReference>
<evidence type="ECO:0000256" key="3">
    <source>
        <dbReference type="ARBA" id="ARBA00012584"/>
    </source>
</evidence>
<protein>
    <recommendedName>
        <fullName evidence="4">Threonylcarbamoyl-AMP synthase</fullName>
        <ecNumber evidence="3">2.7.7.87</ecNumber>
    </recommendedName>
    <alternativeName>
        <fullName evidence="11">L-threonylcarbamoyladenylate synthase</fullName>
    </alternativeName>
</protein>
<sequence length="439" mass="47788">MRDEIFSIFLHILLSISTSFDSKETPCIPVPGWMFKTCIRKYTTSLKTAYISSKNINKMSSALFETKILPVKSESIIFNGDQLSISDPETENNLKIAAEVLTQTNNVVGFPTETVYGLGGNALSDESVKSIYRAKNRPADNPLIVHVSSVEQLERKLLPKGYEIPAIYKPLLNKFWPGPLTILLPIIDGEKCPISSFVTANQATFAVRIPSHPVARALISISDTPLAAPSANASTRPSPTMAEHVYHDLQGKIPYILDGGSCDVGLESTVVDGLVSPPMLLRPGGISVEEVREAGGELWNGVILAKKTAGKLEAVKTPGMKYRHYSPTAKVVLFTNCGDGKEEIQKYLAEKNVPNSAKIALLRATTFTTSSEISPQIQMERSMGSSGTEISKSMFRLLREVDEAGVDLIFVEGIEETNQGLAVMNRLSKAALESIDGKK</sequence>
<comment type="subcellular location">
    <subcellularLocation>
        <location evidence="1">Cytoplasm</location>
    </subcellularLocation>
</comment>
<dbReference type="InterPro" id="IPR005145">
    <property type="entry name" value="Sua5_C"/>
</dbReference>
<reference evidence="16" key="1">
    <citation type="submission" date="2022-03" db="EMBL/GenBank/DDBJ databases">
        <authorList>
            <person name="Legras J.-L."/>
            <person name="Devillers H."/>
            <person name="Grondin C."/>
        </authorList>
    </citation>
    <scope>NUCLEOTIDE SEQUENCE</scope>
    <source>
        <strain evidence="16">CLIB 1423</strain>
    </source>
</reference>
<dbReference type="GO" id="GO:0005737">
    <property type="term" value="C:cytoplasm"/>
    <property type="evidence" value="ECO:0007669"/>
    <property type="project" value="UniProtKB-SubCell"/>
</dbReference>
<proteinExistence type="inferred from homology"/>
<evidence type="ECO:0000256" key="8">
    <source>
        <dbReference type="ARBA" id="ARBA00022695"/>
    </source>
</evidence>
<evidence type="ECO:0000313" key="17">
    <source>
        <dbReference type="Proteomes" id="UP000837801"/>
    </source>
</evidence>
<evidence type="ECO:0000259" key="15">
    <source>
        <dbReference type="PROSITE" id="PS51163"/>
    </source>
</evidence>
<dbReference type="FunFam" id="3.90.870.10:FF:000008">
    <property type="entry name" value="Threonylcarbamoyl-AMP synthase"/>
    <property type="match status" value="1"/>
</dbReference>
<dbReference type="InterPro" id="IPR017945">
    <property type="entry name" value="DHBP_synth_RibB-like_a/b_dom"/>
</dbReference>
<dbReference type="NCBIfam" id="TIGR00057">
    <property type="entry name" value="L-threonylcarbamoyladenylate synthase"/>
    <property type="match status" value="1"/>
</dbReference>
<accession>A0A9P0QKI3</accession>
<evidence type="ECO:0000256" key="9">
    <source>
        <dbReference type="ARBA" id="ARBA00022741"/>
    </source>
</evidence>
<evidence type="ECO:0000256" key="4">
    <source>
        <dbReference type="ARBA" id="ARBA00015492"/>
    </source>
</evidence>
<keyword evidence="7" id="KW-0819">tRNA processing</keyword>
<dbReference type="InterPro" id="IPR038385">
    <property type="entry name" value="Sua5/YwlC_C"/>
</dbReference>
<evidence type="ECO:0000256" key="5">
    <source>
        <dbReference type="ARBA" id="ARBA00022490"/>
    </source>
</evidence>
<dbReference type="InterPro" id="IPR006070">
    <property type="entry name" value="Sua5-like_dom"/>
</dbReference>
<feature type="domain" description="YrdC-like" evidence="15">
    <location>
        <begin position="91"/>
        <end position="286"/>
    </location>
</feature>
<dbReference type="GO" id="GO:0005524">
    <property type="term" value="F:ATP binding"/>
    <property type="evidence" value="ECO:0007669"/>
    <property type="project" value="UniProtKB-KW"/>
</dbReference>
<gene>
    <name evidence="16" type="ORF">CLIB1423_01S07316</name>
</gene>
<dbReference type="EMBL" id="CAKXYY010000001">
    <property type="protein sequence ID" value="CAH2350315.1"/>
    <property type="molecule type" value="Genomic_DNA"/>
</dbReference>
<organism evidence="16 17">
    <name type="scientific">[Candida] railenensis</name>
    <dbReference type="NCBI Taxonomy" id="45579"/>
    <lineage>
        <taxon>Eukaryota</taxon>
        <taxon>Fungi</taxon>
        <taxon>Dikarya</taxon>
        <taxon>Ascomycota</taxon>
        <taxon>Saccharomycotina</taxon>
        <taxon>Pichiomycetes</taxon>
        <taxon>Debaryomycetaceae</taxon>
        <taxon>Kurtzmaniella</taxon>
    </lineage>
</organism>
<evidence type="ECO:0000256" key="13">
    <source>
        <dbReference type="ARBA" id="ARBA00056339"/>
    </source>
</evidence>
<dbReference type="OrthoDB" id="412787at2759"/>
<evidence type="ECO:0000256" key="14">
    <source>
        <dbReference type="SAM" id="SignalP"/>
    </source>
</evidence>
<evidence type="ECO:0000256" key="6">
    <source>
        <dbReference type="ARBA" id="ARBA00022679"/>
    </source>
</evidence>
<dbReference type="Gene3D" id="3.90.870.10">
    <property type="entry name" value="DHBP synthase"/>
    <property type="match status" value="1"/>
</dbReference>
<keyword evidence="17" id="KW-1185">Reference proteome</keyword>
<dbReference type="InterPro" id="IPR050156">
    <property type="entry name" value="TC-AMP_synthase_SUA5"/>
</dbReference>
<dbReference type="PROSITE" id="PS51163">
    <property type="entry name" value="YRDC"/>
    <property type="match status" value="1"/>
</dbReference>
<keyword evidence="6" id="KW-0808">Transferase</keyword>
<name>A0A9P0QKI3_9ASCO</name>